<sequence length="116" mass="12744">MLKSKNSKQPKGERRVSNFSNIPGDANGEARKGEQNVTDLMDSPFSSKYKVSGAHKAVERQGSKEVGQSKPRVEKEAVVGRSMQRKGAIADEYAHKMLASEAVVSETLRISGLRFH</sequence>
<organism evidence="2 3">
    <name type="scientific">Plectus sambesii</name>
    <dbReference type="NCBI Taxonomy" id="2011161"/>
    <lineage>
        <taxon>Eukaryota</taxon>
        <taxon>Metazoa</taxon>
        <taxon>Ecdysozoa</taxon>
        <taxon>Nematoda</taxon>
        <taxon>Chromadorea</taxon>
        <taxon>Plectida</taxon>
        <taxon>Plectina</taxon>
        <taxon>Plectoidea</taxon>
        <taxon>Plectidae</taxon>
        <taxon>Plectus</taxon>
    </lineage>
</organism>
<reference evidence="3" key="1">
    <citation type="submission" date="2022-11" db="UniProtKB">
        <authorList>
            <consortium name="WormBaseParasite"/>
        </authorList>
    </citation>
    <scope>IDENTIFICATION</scope>
</reference>
<keyword evidence="2" id="KW-1185">Reference proteome</keyword>
<name>A0A914UPA1_9BILA</name>
<accession>A0A914UPA1</accession>
<dbReference type="AlphaFoldDB" id="A0A914UPA1"/>
<evidence type="ECO:0000313" key="2">
    <source>
        <dbReference type="Proteomes" id="UP000887566"/>
    </source>
</evidence>
<proteinExistence type="predicted"/>
<protein>
    <submittedName>
        <fullName evidence="3">Uncharacterized protein</fullName>
    </submittedName>
</protein>
<dbReference type="WBParaSite" id="PSAMB.scaffold1131size35580.g11359.t1">
    <property type="protein sequence ID" value="PSAMB.scaffold1131size35580.g11359.t1"/>
    <property type="gene ID" value="PSAMB.scaffold1131size35580.g11359"/>
</dbReference>
<dbReference type="Proteomes" id="UP000887566">
    <property type="component" value="Unplaced"/>
</dbReference>
<evidence type="ECO:0000256" key="1">
    <source>
        <dbReference type="SAM" id="MobiDB-lite"/>
    </source>
</evidence>
<evidence type="ECO:0000313" key="3">
    <source>
        <dbReference type="WBParaSite" id="PSAMB.scaffold1131size35580.g11359.t1"/>
    </source>
</evidence>
<feature type="region of interest" description="Disordered" evidence="1">
    <location>
        <begin position="1"/>
        <end position="84"/>
    </location>
</feature>